<dbReference type="eggNOG" id="ENOG5031I40">
    <property type="taxonomic scope" value="Bacteria"/>
</dbReference>
<dbReference type="GO" id="GO:0046872">
    <property type="term" value="F:metal ion binding"/>
    <property type="evidence" value="ECO:0007669"/>
    <property type="project" value="UniProtKB-KW"/>
</dbReference>
<evidence type="ECO:0000256" key="4">
    <source>
        <dbReference type="ARBA" id="ARBA00022448"/>
    </source>
</evidence>
<dbReference type="Gene3D" id="1.10.287.910">
    <property type="entry name" value="bacterial mercury transporter, merf"/>
    <property type="match status" value="1"/>
</dbReference>
<keyword evidence="17" id="KW-1185">Reference proteome</keyword>
<dbReference type="InterPro" id="IPR003457">
    <property type="entry name" value="Transprt_MerT"/>
</dbReference>
<dbReference type="GO" id="GO:0015097">
    <property type="term" value="F:mercury ion transmembrane transporter activity"/>
    <property type="evidence" value="ECO:0007669"/>
    <property type="project" value="InterPro"/>
</dbReference>
<dbReference type="GO" id="GO:0005886">
    <property type="term" value="C:plasma membrane"/>
    <property type="evidence" value="ECO:0007669"/>
    <property type="project" value="UniProtKB-SubCell"/>
</dbReference>
<evidence type="ECO:0000256" key="6">
    <source>
        <dbReference type="ARBA" id="ARBA00022475"/>
    </source>
</evidence>
<evidence type="ECO:0000256" key="8">
    <source>
        <dbReference type="ARBA" id="ARBA00022692"/>
    </source>
</evidence>
<evidence type="ECO:0000256" key="14">
    <source>
        <dbReference type="ARBA" id="ARBA00045720"/>
    </source>
</evidence>
<dbReference type="STRING" id="314285.KT71_13759"/>
<dbReference type="Pfam" id="PF02411">
    <property type="entry name" value="MerT"/>
    <property type="match status" value="1"/>
</dbReference>
<dbReference type="HOGENOM" id="CLU_151729_0_0_6"/>
<evidence type="ECO:0000256" key="9">
    <source>
        <dbReference type="ARBA" id="ARBA00022723"/>
    </source>
</evidence>
<evidence type="ECO:0000256" key="5">
    <source>
        <dbReference type="ARBA" id="ARBA00022466"/>
    </source>
</evidence>
<comment type="caution">
    <text evidence="16">The sequence shown here is derived from an EMBL/GenBank/DDBJ whole genome shotgun (WGS) entry which is preliminary data.</text>
</comment>
<evidence type="ECO:0000256" key="2">
    <source>
        <dbReference type="ARBA" id="ARBA00008224"/>
    </source>
</evidence>
<evidence type="ECO:0000256" key="11">
    <source>
        <dbReference type="ARBA" id="ARBA00022989"/>
    </source>
</evidence>
<accession>A4AE89</accession>
<evidence type="ECO:0000256" key="13">
    <source>
        <dbReference type="ARBA" id="ARBA00030934"/>
    </source>
</evidence>
<reference evidence="16 17" key="1">
    <citation type="journal article" date="2007" name="Proc. Natl. Acad. Sci. U.S.A.">
        <title>Characterization of a marine gammaproteobacterium capable of aerobic anoxygenic photosynthesis.</title>
        <authorList>
            <person name="Fuchs B.M."/>
            <person name="Spring S."/>
            <person name="Teeling H."/>
            <person name="Quast C."/>
            <person name="Wulf J."/>
            <person name="Schattenhofer M."/>
            <person name="Yan S."/>
            <person name="Ferriera S."/>
            <person name="Johnson J."/>
            <person name="Glockner F.O."/>
            <person name="Amann R."/>
        </authorList>
    </citation>
    <scope>NUCLEOTIDE SEQUENCE [LARGE SCALE GENOMIC DNA]</scope>
    <source>
        <strain evidence="16">KT71</strain>
    </source>
</reference>
<protein>
    <recommendedName>
        <fullName evidence="3">Mercuric transport protein MerT</fullName>
    </recommendedName>
    <alternativeName>
        <fullName evidence="13">Mercury ion transport protein</fullName>
    </alternativeName>
</protein>
<evidence type="ECO:0000256" key="1">
    <source>
        <dbReference type="ARBA" id="ARBA00004429"/>
    </source>
</evidence>
<keyword evidence="6" id="KW-1003">Cell membrane</keyword>
<evidence type="ECO:0000256" key="10">
    <source>
        <dbReference type="ARBA" id="ARBA00022914"/>
    </source>
</evidence>
<keyword evidence="4" id="KW-0813">Transport</keyword>
<keyword evidence="7" id="KW-0997">Cell inner membrane</keyword>
<reference evidence="16 17" key="2">
    <citation type="journal article" date="2009" name="PLoS ONE">
        <title>The photosynthetic apparatus and its regulation in the aerobic gammaproteobacterium Congregibacter litoralis gen. nov., sp. nov.</title>
        <authorList>
            <person name="Spring S."/>
            <person name="Lunsdorf H."/>
            <person name="Fuchs B.M."/>
            <person name="Tindall B.J."/>
        </authorList>
    </citation>
    <scope>NUCLEOTIDE SEQUENCE [LARGE SCALE GENOMIC DNA]</scope>
    <source>
        <strain evidence="16">KT71</strain>
    </source>
</reference>
<keyword evidence="11 15" id="KW-1133">Transmembrane helix</keyword>
<dbReference type="RefSeq" id="WP_023659670.1">
    <property type="nucleotide sequence ID" value="NZ_CM002299.1"/>
</dbReference>
<evidence type="ECO:0000313" key="17">
    <source>
        <dbReference type="Proteomes" id="UP000019205"/>
    </source>
</evidence>
<dbReference type="AlphaFoldDB" id="A4AE89"/>
<dbReference type="Proteomes" id="UP000019205">
    <property type="component" value="Chromosome"/>
</dbReference>
<feature type="transmembrane region" description="Helical" evidence="15">
    <location>
        <begin position="59"/>
        <end position="77"/>
    </location>
</feature>
<proteinExistence type="inferred from homology"/>
<evidence type="ECO:0000256" key="15">
    <source>
        <dbReference type="SAM" id="Phobius"/>
    </source>
</evidence>
<comment type="similarity">
    <text evidence="2">Belongs to the MerT family.</text>
</comment>
<comment type="function">
    <text evidence="14">Involved in mercury resistance. Probably transfers a mercuric ion from the periplasmic Hg(2+)-binding protein MerP to the cytoplasmic mercuric reductase MerA.</text>
</comment>
<feature type="transmembrane region" description="Helical" evidence="15">
    <location>
        <begin position="21"/>
        <end position="47"/>
    </location>
</feature>
<comment type="subcellular location">
    <subcellularLocation>
        <location evidence="1">Cell inner membrane</location>
        <topology evidence="1">Multi-pass membrane protein</topology>
    </subcellularLocation>
</comment>
<name>A4AE89_9GAMM</name>
<evidence type="ECO:0000313" key="16">
    <source>
        <dbReference type="EMBL" id="EAQ95676.2"/>
    </source>
</evidence>
<keyword evidence="8 15" id="KW-0812">Transmembrane</keyword>
<evidence type="ECO:0000256" key="12">
    <source>
        <dbReference type="ARBA" id="ARBA00023136"/>
    </source>
</evidence>
<keyword evidence="12 15" id="KW-0472">Membrane</keyword>
<sequence>MSEQPIHSQPNSGRFAAIAGVVGAVLASSCCVVPLVLVTLGASGAWIGNLSALDPYKNYFALITIAFLGAGFWQVYFKEKVACEDGSYCTNPISGRVTKAALWIATALVLSALTIDWWAPLFY</sequence>
<evidence type="ECO:0000256" key="3">
    <source>
        <dbReference type="ARBA" id="ARBA00017053"/>
    </source>
</evidence>
<keyword evidence="9" id="KW-0479">Metal-binding</keyword>
<dbReference type="EMBL" id="AAOA02000001">
    <property type="protein sequence ID" value="EAQ95676.2"/>
    <property type="molecule type" value="Genomic_DNA"/>
</dbReference>
<organism evidence="16 17">
    <name type="scientific">Congregibacter litoralis KT71</name>
    <dbReference type="NCBI Taxonomy" id="314285"/>
    <lineage>
        <taxon>Bacteria</taxon>
        <taxon>Pseudomonadati</taxon>
        <taxon>Pseudomonadota</taxon>
        <taxon>Gammaproteobacteria</taxon>
        <taxon>Cellvibrionales</taxon>
        <taxon>Halieaceae</taxon>
        <taxon>Congregibacter</taxon>
    </lineage>
</organism>
<feature type="transmembrane region" description="Helical" evidence="15">
    <location>
        <begin position="100"/>
        <end position="119"/>
    </location>
</feature>
<keyword evidence="10" id="KW-0476">Mercury</keyword>
<gene>
    <name evidence="16" type="ORF">KT71_13759</name>
</gene>
<keyword evidence="5" id="KW-0475">Mercuric resistance</keyword>
<evidence type="ECO:0000256" key="7">
    <source>
        <dbReference type="ARBA" id="ARBA00022519"/>
    </source>
</evidence>